<feature type="region of interest" description="Disordered" evidence="2">
    <location>
        <begin position="398"/>
        <end position="429"/>
    </location>
</feature>
<feature type="compositionally biased region" description="Low complexity" evidence="2">
    <location>
        <begin position="404"/>
        <end position="417"/>
    </location>
</feature>
<dbReference type="GO" id="GO:0005524">
    <property type="term" value="F:ATP binding"/>
    <property type="evidence" value="ECO:0007669"/>
    <property type="project" value="UniProtKB-UniRule"/>
</dbReference>
<dbReference type="Proteomes" id="UP000195755">
    <property type="component" value="Chromosome"/>
</dbReference>
<feature type="domain" description="ATP-grasp" evidence="3">
    <location>
        <begin position="147"/>
        <end position="351"/>
    </location>
</feature>
<keyword evidence="1" id="KW-0067">ATP-binding</keyword>
<evidence type="ECO:0000313" key="5">
    <source>
        <dbReference type="Proteomes" id="UP000195755"/>
    </source>
</evidence>
<dbReference type="KEGG" id="salj:SMD11_6987"/>
<dbReference type="SUPFAM" id="SSF56059">
    <property type="entry name" value="Glutathione synthetase ATP-binding domain-like"/>
    <property type="match status" value="1"/>
</dbReference>
<dbReference type="OrthoDB" id="3987869at2"/>
<evidence type="ECO:0000259" key="3">
    <source>
        <dbReference type="PROSITE" id="PS50975"/>
    </source>
</evidence>
<evidence type="ECO:0000313" key="4">
    <source>
        <dbReference type="EMBL" id="ARZ72563.1"/>
    </source>
</evidence>
<accession>A0A1Z2LE29</accession>
<dbReference type="InterPro" id="IPR011761">
    <property type="entry name" value="ATP-grasp"/>
</dbReference>
<keyword evidence="1" id="KW-0547">Nucleotide-binding</keyword>
<reference evidence="4 5" key="1">
    <citation type="submission" date="2017-06" db="EMBL/GenBank/DDBJ databases">
        <title>Streptomyces albireticuli Genome sequencing and assembly.</title>
        <authorList>
            <person name="Wang Y."/>
            <person name="Du B."/>
            <person name="Ding Y."/>
            <person name="Liu H."/>
            <person name="Hou Q."/>
            <person name="Liu K."/>
            <person name="Yao L."/>
            <person name="Wang C."/>
        </authorList>
    </citation>
    <scope>NUCLEOTIDE SEQUENCE [LARGE SCALE GENOMIC DNA]</scope>
    <source>
        <strain evidence="4 5">MDJK11</strain>
    </source>
</reference>
<sequence length="453" mass="47178">MPARLLVEAGVVSAADRALREALAGRPLVSAERFCGSLRTAYAGPGPVEAARPAVAVGCYPGWAAAAPCSVLAAEGRTGVRGPGQRRSWTDALDGPARALLAGLARPPVISAWYATDRLRAWAGLGGTVAAIDGRLRAHVEDKAAFTALLTAAGVPQRMRVPAVRIDGKLPALIELRRMVGSQRLVVQCGADSGGRGTSFVTTDADLEKAARLPGPYQVAAFVAGWSSNTTVLTVPAGHGAAVYVDRPSHKAVGVAEAGIGAGKSAGNDWSRPWPARAATDLVDAAVRVGEHLWREHRVASLFGLDALLTGDGAVMFNEINLRNQGTTEVSGVNQQLRGLPPFAVAHLTVLLGGRAPWLPAADDFNAATIATAVRSVPGPYYLKLRHRGHTPVRVAGLRGPGSTGSPAGAWSGSGPARTRRTRTPTPARYCWPASPTRAWCACPAPNWAPPRP</sequence>
<dbReference type="GO" id="GO:0046872">
    <property type="term" value="F:metal ion binding"/>
    <property type="evidence" value="ECO:0007669"/>
    <property type="project" value="InterPro"/>
</dbReference>
<evidence type="ECO:0000256" key="1">
    <source>
        <dbReference type="PROSITE-ProRule" id="PRU00409"/>
    </source>
</evidence>
<dbReference type="AlphaFoldDB" id="A0A1Z2LE29"/>
<dbReference type="RefSeq" id="WP_087930142.1">
    <property type="nucleotide sequence ID" value="NZ_CP021744.1"/>
</dbReference>
<evidence type="ECO:0000256" key="2">
    <source>
        <dbReference type="SAM" id="MobiDB-lite"/>
    </source>
</evidence>
<dbReference type="EMBL" id="CP021744">
    <property type="protein sequence ID" value="ARZ72563.1"/>
    <property type="molecule type" value="Genomic_DNA"/>
</dbReference>
<name>A0A1Z2LE29_9ACTN</name>
<proteinExistence type="predicted"/>
<gene>
    <name evidence="4" type="ORF">SMD11_6987</name>
</gene>
<protein>
    <recommendedName>
        <fullName evidence="3">ATP-grasp domain-containing protein</fullName>
    </recommendedName>
</protein>
<organism evidence="4 5">
    <name type="scientific">Streptomyces albireticuli</name>
    <dbReference type="NCBI Taxonomy" id="1940"/>
    <lineage>
        <taxon>Bacteria</taxon>
        <taxon>Bacillati</taxon>
        <taxon>Actinomycetota</taxon>
        <taxon>Actinomycetes</taxon>
        <taxon>Kitasatosporales</taxon>
        <taxon>Streptomycetaceae</taxon>
        <taxon>Streptomyces</taxon>
    </lineage>
</organism>
<dbReference type="PROSITE" id="PS50975">
    <property type="entry name" value="ATP_GRASP"/>
    <property type="match status" value="1"/>
</dbReference>